<accession>A0A2K8KRD9</accession>
<feature type="domain" description="OmpA-like" evidence="2">
    <location>
        <begin position="115"/>
        <end position="237"/>
    </location>
</feature>
<proteinExistence type="predicted"/>
<dbReference type="SUPFAM" id="SSF103088">
    <property type="entry name" value="OmpA-like"/>
    <property type="match status" value="1"/>
</dbReference>
<keyword evidence="4" id="KW-1185">Reference proteome</keyword>
<keyword evidence="1" id="KW-0472">Membrane</keyword>
<dbReference type="Pfam" id="PF00691">
    <property type="entry name" value="OmpA"/>
    <property type="match status" value="1"/>
</dbReference>
<name>A0A2K8KRD9_9GAMM</name>
<dbReference type="KEGG" id="rfo:REIFOR_02171"/>
<organism evidence="3 4">
    <name type="scientific">Reinekea forsetii</name>
    <dbReference type="NCBI Taxonomy" id="1336806"/>
    <lineage>
        <taxon>Bacteria</taxon>
        <taxon>Pseudomonadati</taxon>
        <taxon>Pseudomonadota</taxon>
        <taxon>Gammaproteobacteria</taxon>
        <taxon>Oceanospirillales</taxon>
        <taxon>Saccharospirillaceae</taxon>
        <taxon>Reinekea</taxon>
    </lineage>
</organism>
<dbReference type="AlphaFoldDB" id="A0A2K8KRD9"/>
<dbReference type="CDD" id="cd07185">
    <property type="entry name" value="OmpA_C-like"/>
    <property type="match status" value="1"/>
</dbReference>
<dbReference type="EMBL" id="CP011797">
    <property type="protein sequence ID" value="ATX77305.1"/>
    <property type="molecule type" value="Genomic_DNA"/>
</dbReference>
<evidence type="ECO:0000313" key="4">
    <source>
        <dbReference type="Proteomes" id="UP000229757"/>
    </source>
</evidence>
<dbReference type="PANTHER" id="PTHR30329:SF21">
    <property type="entry name" value="LIPOPROTEIN YIAD-RELATED"/>
    <property type="match status" value="1"/>
</dbReference>
<dbReference type="GO" id="GO:0016020">
    <property type="term" value="C:membrane"/>
    <property type="evidence" value="ECO:0007669"/>
    <property type="project" value="UniProtKB-UniRule"/>
</dbReference>
<dbReference type="Gene3D" id="3.30.1330.60">
    <property type="entry name" value="OmpA-like domain"/>
    <property type="match status" value="1"/>
</dbReference>
<dbReference type="PROSITE" id="PS51123">
    <property type="entry name" value="OMPA_2"/>
    <property type="match status" value="1"/>
</dbReference>
<evidence type="ECO:0000256" key="1">
    <source>
        <dbReference type="PROSITE-ProRule" id="PRU00473"/>
    </source>
</evidence>
<protein>
    <submittedName>
        <fullName evidence="3">Outer membrane protein, OmpA/MotB family</fullName>
    </submittedName>
</protein>
<evidence type="ECO:0000259" key="2">
    <source>
        <dbReference type="PROSITE" id="PS51123"/>
    </source>
</evidence>
<dbReference type="InterPro" id="IPR050330">
    <property type="entry name" value="Bact_OuterMem_StrucFunc"/>
</dbReference>
<dbReference type="InterPro" id="IPR006665">
    <property type="entry name" value="OmpA-like"/>
</dbReference>
<gene>
    <name evidence="3" type="ORF">REIFOR_02171</name>
</gene>
<dbReference type="InterPro" id="IPR036737">
    <property type="entry name" value="OmpA-like_sf"/>
</dbReference>
<evidence type="ECO:0000313" key="3">
    <source>
        <dbReference type="EMBL" id="ATX77305.1"/>
    </source>
</evidence>
<dbReference type="Proteomes" id="UP000229757">
    <property type="component" value="Chromosome"/>
</dbReference>
<dbReference type="PANTHER" id="PTHR30329">
    <property type="entry name" value="STATOR ELEMENT OF FLAGELLAR MOTOR COMPLEX"/>
    <property type="match status" value="1"/>
</dbReference>
<reference evidence="3 4" key="1">
    <citation type="journal article" date="2017" name="Environ. Microbiol.">
        <title>Genomic and physiological analyses of 'Reinekea forsetii' reveal a versatile opportunistic lifestyle during spring algae blooms.</title>
        <authorList>
            <person name="Avci B."/>
            <person name="Hahnke R.L."/>
            <person name="Chafee M."/>
            <person name="Fischer T."/>
            <person name="Gruber-Vodicka H."/>
            <person name="Tegetmeyer H.E."/>
            <person name="Harder J."/>
            <person name="Fuchs B.M."/>
            <person name="Amann R.I."/>
            <person name="Teeling H."/>
        </authorList>
    </citation>
    <scope>NUCLEOTIDE SEQUENCE [LARGE SCALE GENOMIC DNA]</scope>
    <source>
        <strain evidence="3 4">Hel1_31_D35</strain>
    </source>
</reference>
<sequence>MAAQQQDMAQIVDDLQGHIANLNKEYQQTLTMAQQSEQSLARSRSDNAALDSELQRSRLDQAEAQKTINNQLRMLRLSADSGPSAAKSALQDELQDLAKQLTSLFPDIVVSQRAAGDAVLDIPLALIFKPASLQWVDNIDALLRPLASSLQNLPNAEFLIIGHSDARPIVSSWAENYPSNWELSSARASKVVQYFVDLGVSAEQMTAAGKAANSPVRAEDNAAAWQINRRLEIRIAN</sequence>